<dbReference type="SUPFAM" id="SSF69318">
    <property type="entry name" value="Integrin alpha N-terminal domain"/>
    <property type="match status" value="1"/>
</dbReference>
<dbReference type="Proteomes" id="UP000234845">
    <property type="component" value="Unassembled WGS sequence"/>
</dbReference>
<dbReference type="Gene3D" id="2.130.10.130">
    <property type="entry name" value="Integrin alpha, N-terminal"/>
    <property type="match status" value="2"/>
</dbReference>
<evidence type="ECO:0000313" key="2">
    <source>
        <dbReference type="EMBL" id="PLW81185.1"/>
    </source>
</evidence>
<protein>
    <recommendedName>
        <fullName evidence="4">VCBS repeat-containing protein</fullName>
    </recommendedName>
</protein>
<proteinExistence type="predicted"/>
<evidence type="ECO:0008006" key="4">
    <source>
        <dbReference type="Google" id="ProtNLM"/>
    </source>
</evidence>
<evidence type="ECO:0000313" key="3">
    <source>
        <dbReference type="Proteomes" id="UP000234845"/>
    </source>
</evidence>
<dbReference type="RefSeq" id="WP_101522776.1">
    <property type="nucleotide sequence ID" value="NZ_PKLZ01000016.1"/>
</dbReference>
<sequence length="381" mass="40069">MHKKSAAAGLAVILLGLSGCGPVSETEIPVCLDEGLRPHTFTVGDLNMDGNTDLVVGCVRADGPASSGVGHVEVLLGEAGGVGSPSIIRSFERGVTSVALVDLTDDEVPELVLNISGPSERVLMVLHNDGTGSFPEETRFTTDFSLSRPALVDVDGDDDLDVAMPQVTQLFRNNGDVANPGPFARSRLQSARGLDDADLIDVNADGAFDLAALLPRSGKILLYSNAMSSPTEIFIGKSARSIVEVLAGGDLNGDGVVDLVASSRSDDGERPMLLILSREGEEWDLSAAPAALNGASQIRIGDLDGDNFQDILRVPIAQPGQDNYALRLLRGRGDGSFDEIEESGVESFPYRATLADLDGNGAAEVLYLDMGASVVRHATWR</sequence>
<accession>A0A2N5XYG4</accession>
<dbReference type="InterPro" id="IPR013517">
    <property type="entry name" value="FG-GAP"/>
</dbReference>
<dbReference type="InterPro" id="IPR028994">
    <property type="entry name" value="Integrin_alpha_N"/>
</dbReference>
<keyword evidence="3" id="KW-1185">Reference proteome</keyword>
<dbReference type="PANTHER" id="PTHR46580">
    <property type="entry name" value="SENSOR KINASE-RELATED"/>
    <property type="match status" value="1"/>
</dbReference>
<comment type="caution">
    <text evidence="2">The sequence shown here is derived from an EMBL/GenBank/DDBJ whole genome shotgun (WGS) entry which is preliminary data.</text>
</comment>
<organism evidence="2 3">
    <name type="scientific">Kineobactrum sediminis</name>
    <dbReference type="NCBI Taxonomy" id="1905677"/>
    <lineage>
        <taxon>Bacteria</taxon>
        <taxon>Pseudomonadati</taxon>
        <taxon>Pseudomonadota</taxon>
        <taxon>Gammaproteobacteria</taxon>
        <taxon>Cellvibrionales</taxon>
        <taxon>Halieaceae</taxon>
        <taxon>Kineobactrum</taxon>
    </lineage>
</organism>
<gene>
    <name evidence="2" type="ORF">CWI75_17280</name>
</gene>
<keyword evidence="1" id="KW-0732">Signal</keyword>
<reference evidence="3" key="1">
    <citation type="submission" date="2017-11" db="EMBL/GenBank/DDBJ databases">
        <title>The draft genome sequence of Chromatocurvus sp. F02.</title>
        <authorList>
            <person name="Du Z.-J."/>
            <person name="Chang Y.-Q."/>
        </authorList>
    </citation>
    <scope>NUCLEOTIDE SEQUENCE [LARGE SCALE GENOMIC DNA]</scope>
    <source>
        <strain evidence="3">F02</strain>
    </source>
</reference>
<dbReference type="AlphaFoldDB" id="A0A2N5XYG4"/>
<dbReference type="OrthoDB" id="5807395at2"/>
<dbReference type="Pfam" id="PF13517">
    <property type="entry name" value="FG-GAP_3"/>
    <property type="match status" value="2"/>
</dbReference>
<name>A0A2N5XYG4_9GAMM</name>
<evidence type="ECO:0000256" key="1">
    <source>
        <dbReference type="ARBA" id="ARBA00022729"/>
    </source>
</evidence>
<dbReference type="PANTHER" id="PTHR46580:SF4">
    <property type="entry name" value="ATP_GTP-BINDING PROTEIN"/>
    <property type="match status" value="1"/>
</dbReference>
<dbReference type="EMBL" id="PKLZ01000016">
    <property type="protein sequence ID" value="PLW81185.1"/>
    <property type="molecule type" value="Genomic_DNA"/>
</dbReference>
<dbReference type="PROSITE" id="PS51257">
    <property type="entry name" value="PROKAR_LIPOPROTEIN"/>
    <property type="match status" value="1"/>
</dbReference>